<reference evidence="4 5" key="1">
    <citation type="submission" date="2020-08" db="EMBL/GenBank/DDBJ databases">
        <title>Genomic Encyclopedia of Type Strains, Phase IV (KMG-IV): sequencing the most valuable type-strain genomes for metagenomic binning, comparative biology and taxonomic classification.</title>
        <authorList>
            <person name="Goeker M."/>
        </authorList>
    </citation>
    <scope>NUCLEOTIDE SEQUENCE [LARGE SCALE GENOMIC DNA]</scope>
    <source>
        <strain evidence="4 5">DSM 26723</strain>
    </source>
</reference>
<accession>A0A841HLM8</accession>
<proteinExistence type="predicted"/>
<evidence type="ECO:0000256" key="1">
    <source>
        <dbReference type="SAM" id="Phobius"/>
    </source>
</evidence>
<sequence length="689" mass="74607">MFLAPAFLAGLLAIALPLWLHRVARANPTRHPFASLMLLEASETQRTAKRTLRYWLLLALRILLLVLLALAFAGPLVSPRAVPVVNPDARLHAIVMDTSLSMRHGERWQRAIDVAGSVIDAAKPGDQLLLVEAGGRRIDVVHNAVPVGESDKVRMALRTIQPGVDRLDYGLLMSTASGWLGTTRLPVELHLISDLQQSAGPLRFADLEPPAGTKPVFHDIGEPNAANTYIDGIERPAAETLAVNVKTSATSIQRREAVLFVDGSEVARRSFQIGPAVTAASMHEGEGNPPPDLLSQSTQSQDLALASAQVQLPLPPPTPSVRRMEVRLEPQDALPQDDRHYAILQHADPRVLVLSRNREADDAVYAAAAIGSLTTPRLVTEQRNTQEVENRGLQNYAAVVVTDVNALSSAANTRITDYVRAGGAALVMLGPGAAERSVGLLADLPVRNVVTQPTRVAQVDTSHPALRQAEGWQDIHFLRHLQITPAASDKVLIELQDGEPLLIERALGAGRLLVLATPLARDWNDFATHPLFVNFMSQATTWLTGAGASTTSSRVGAVVPTGLTATHGGQIFDPEGRRVLNLNDTASADRLIPTLAGFYEIRSDGGVRWLAVNTDIRESNLARMSEASLQRWQSMQRAAPIPVSPESEAPVEAPRIAIGYWVLLLFALLFVAEILYGNHALAVRREVPR</sequence>
<dbReference type="InterPro" id="IPR029062">
    <property type="entry name" value="Class_I_gatase-like"/>
</dbReference>
<keyword evidence="1" id="KW-0812">Transmembrane</keyword>
<name>A0A841HLM8_9GAMM</name>
<evidence type="ECO:0000259" key="3">
    <source>
        <dbReference type="Pfam" id="PF13519"/>
    </source>
</evidence>
<protein>
    <recommendedName>
        <fullName evidence="6">Aerotolerance regulator N-terminal domain-containing protein</fullName>
    </recommendedName>
</protein>
<gene>
    <name evidence="4" type="ORF">HNQ60_002068</name>
</gene>
<keyword evidence="5" id="KW-1185">Reference proteome</keyword>
<feature type="transmembrane region" description="Helical" evidence="1">
    <location>
        <begin position="6"/>
        <end position="24"/>
    </location>
</feature>
<dbReference type="RefSeq" id="WP_184331305.1">
    <property type="nucleotide sequence ID" value="NZ_JACHHZ010000002.1"/>
</dbReference>
<comment type="caution">
    <text evidence="4">The sequence shown here is derived from an EMBL/GenBank/DDBJ whole genome shotgun (WGS) entry which is preliminary data.</text>
</comment>
<dbReference type="Proteomes" id="UP000588068">
    <property type="component" value="Unassembled WGS sequence"/>
</dbReference>
<feature type="transmembrane region" description="Helical" evidence="1">
    <location>
        <begin position="658"/>
        <end position="676"/>
    </location>
</feature>
<dbReference type="Pfam" id="PF07584">
    <property type="entry name" value="BatA"/>
    <property type="match status" value="1"/>
</dbReference>
<feature type="domain" description="Aerotolerance regulator N-terminal" evidence="2">
    <location>
        <begin position="1"/>
        <end position="75"/>
    </location>
</feature>
<dbReference type="SUPFAM" id="SSF52317">
    <property type="entry name" value="Class I glutamine amidotransferase-like"/>
    <property type="match status" value="1"/>
</dbReference>
<dbReference type="InterPro" id="IPR024163">
    <property type="entry name" value="Aerotolerance_reg_N"/>
</dbReference>
<dbReference type="Pfam" id="PF13519">
    <property type="entry name" value="VWA_2"/>
    <property type="match status" value="1"/>
</dbReference>
<organism evidence="4 5">
    <name type="scientific">Povalibacter uvarum</name>
    <dbReference type="NCBI Taxonomy" id="732238"/>
    <lineage>
        <taxon>Bacteria</taxon>
        <taxon>Pseudomonadati</taxon>
        <taxon>Pseudomonadota</taxon>
        <taxon>Gammaproteobacteria</taxon>
        <taxon>Steroidobacterales</taxon>
        <taxon>Steroidobacteraceae</taxon>
        <taxon>Povalibacter</taxon>
    </lineage>
</organism>
<dbReference type="PANTHER" id="PTHR37464:SF1">
    <property type="entry name" value="BLL2463 PROTEIN"/>
    <property type="match status" value="1"/>
</dbReference>
<evidence type="ECO:0000313" key="4">
    <source>
        <dbReference type="EMBL" id="MBB6093190.1"/>
    </source>
</evidence>
<dbReference type="PANTHER" id="PTHR37464">
    <property type="entry name" value="BLL2463 PROTEIN"/>
    <property type="match status" value="1"/>
</dbReference>
<evidence type="ECO:0000259" key="2">
    <source>
        <dbReference type="Pfam" id="PF07584"/>
    </source>
</evidence>
<dbReference type="AlphaFoldDB" id="A0A841HLM8"/>
<feature type="transmembrane region" description="Helical" evidence="1">
    <location>
        <begin position="54"/>
        <end position="77"/>
    </location>
</feature>
<dbReference type="EMBL" id="JACHHZ010000002">
    <property type="protein sequence ID" value="MBB6093190.1"/>
    <property type="molecule type" value="Genomic_DNA"/>
</dbReference>
<keyword evidence="1" id="KW-0472">Membrane</keyword>
<keyword evidence="1" id="KW-1133">Transmembrane helix</keyword>
<dbReference type="NCBIfam" id="TIGR02226">
    <property type="entry name" value="two_anch"/>
    <property type="match status" value="1"/>
</dbReference>
<evidence type="ECO:0008006" key="6">
    <source>
        <dbReference type="Google" id="ProtNLM"/>
    </source>
</evidence>
<dbReference type="InterPro" id="IPR011933">
    <property type="entry name" value="Double_TM_dom"/>
</dbReference>
<feature type="domain" description="VWFA" evidence="3">
    <location>
        <begin position="94"/>
        <end position="194"/>
    </location>
</feature>
<dbReference type="InterPro" id="IPR002035">
    <property type="entry name" value="VWF_A"/>
</dbReference>
<dbReference type="Gene3D" id="3.40.50.880">
    <property type="match status" value="1"/>
</dbReference>
<evidence type="ECO:0000313" key="5">
    <source>
        <dbReference type="Proteomes" id="UP000588068"/>
    </source>
</evidence>